<dbReference type="EnsemblPlants" id="TuG1812S0002133000.01.T01">
    <property type="protein sequence ID" value="TuG1812S0002133000.01.T01.s_cds9796"/>
    <property type="gene ID" value="TuG1812S0002133000.01"/>
</dbReference>
<accession>A0A8R7VJ69</accession>
<proteinExistence type="predicted"/>
<reference evidence="2" key="2">
    <citation type="submission" date="2022-06" db="UniProtKB">
        <authorList>
            <consortium name="EnsemblPlants"/>
        </authorList>
    </citation>
    <scope>IDENTIFICATION</scope>
</reference>
<evidence type="ECO:0000256" key="1">
    <source>
        <dbReference type="SAM" id="MobiDB-lite"/>
    </source>
</evidence>
<name>A0A8R7VJ69_TRIUA</name>
<organism evidence="2 3">
    <name type="scientific">Triticum urartu</name>
    <name type="common">Red wild einkorn</name>
    <name type="synonym">Crithodium urartu</name>
    <dbReference type="NCBI Taxonomy" id="4572"/>
    <lineage>
        <taxon>Eukaryota</taxon>
        <taxon>Viridiplantae</taxon>
        <taxon>Streptophyta</taxon>
        <taxon>Embryophyta</taxon>
        <taxon>Tracheophyta</taxon>
        <taxon>Spermatophyta</taxon>
        <taxon>Magnoliopsida</taxon>
        <taxon>Liliopsida</taxon>
        <taxon>Poales</taxon>
        <taxon>Poaceae</taxon>
        <taxon>BOP clade</taxon>
        <taxon>Pooideae</taxon>
        <taxon>Triticodae</taxon>
        <taxon>Triticeae</taxon>
        <taxon>Triticinae</taxon>
        <taxon>Triticum</taxon>
    </lineage>
</organism>
<keyword evidence="3" id="KW-1185">Reference proteome</keyword>
<sequence length="287" mass="31534">ALGRDAPLEAPPGGHGLHLLRRRHHRVVPPLPQHVPEVADLVRHADAAVGVHGARPRHVVAEQLAEAAEVRRVEELDAYAQVAAGAGELVLDVVEDGLLVVLREPPPRRPPLPQHLHRPVRRLHVVEPRVGPVAEVVRVAGEHVAGRRHVRVQADVPERVPEPQDVHVREQEAVAELEHALLELQLGPHQLHVRVAHEVARGAQVHGRLRRRDEIAEPVHGPAVAVGHGVHGDDEEVVQEVVDLLAGEEALTEEAQKGARPREGLVHRRDDHRPVVRGHHGQKLSQT</sequence>
<dbReference type="AlphaFoldDB" id="A0A8R7VJ69"/>
<dbReference type="Gramene" id="TuG1812S0002133000.01.T01">
    <property type="protein sequence ID" value="TuG1812S0002133000.01.T01.s_cds9796"/>
    <property type="gene ID" value="TuG1812S0002133000.01"/>
</dbReference>
<feature type="compositionally biased region" description="Basic and acidic residues" evidence="1">
    <location>
        <begin position="254"/>
        <end position="274"/>
    </location>
</feature>
<evidence type="ECO:0000313" key="3">
    <source>
        <dbReference type="Proteomes" id="UP000015106"/>
    </source>
</evidence>
<evidence type="ECO:0000313" key="2">
    <source>
        <dbReference type="EnsemblPlants" id="TuG1812S0002133000.01.T01.s_cds9796"/>
    </source>
</evidence>
<dbReference type="Proteomes" id="UP000015106">
    <property type="component" value="Unassembled WGS sequence"/>
</dbReference>
<feature type="compositionally biased region" description="Basic residues" evidence="1">
    <location>
        <begin position="275"/>
        <end position="287"/>
    </location>
</feature>
<feature type="region of interest" description="Disordered" evidence="1">
    <location>
        <begin position="252"/>
        <end position="287"/>
    </location>
</feature>
<protein>
    <submittedName>
        <fullName evidence="2">Uncharacterized protein</fullName>
    </submittedName>
</protein>
<reference evidence="3" key="1">
    <citation type="journal article" date="2013" name="Nature">
        <title>Draft genome of the wheat A-genome progenitor Triticum urartu.</title>
        <authorList>
            <person name="Ling H.Q."/>
            <person name="Zhao S."/>
            <person name="Liu D."/>
            <person name="Wang J."/>
            <person name="Sun H."/>
            <person name="Zhang C."/>
            <person name="Fan H."/>
            <person name="Li D."/>
            <person name="Dong L."/>
            <person name="Tao Y."/>
            <person name="Gao C."/>
            <person name="Wu H."/>
            <person name="Li Y."/>
            <person name="Cui Y."/>
            <person name="Guo X."/>
            <person name="Zheng S."/>
            <person name="Wang B."/>
            <person name="Yu K."/>
            <person name="Liang Q."/>
            <person name="Yang W."/>
            <person name="Lou X."/>
            <person name="Chen J."/>
            <person name="Feng M."/>
            <person name="Jian J."/>
            <person name="Zhang X."/>
            <person name="Luo G."/>
            <person name="Jiang Y."/>
            <person name="Liu J."/>
            <person name="Wang Z."/>
            <person name="Sha Y."/>
            <person name="Zhang B."/>
            <person name="Wu H."/>
            <person name="Tang D."/>
            <person name="Shen Q."/>
            <person name="Xue P."/>
            <person name="Zou S."/>
            <person name="Wang X."/>
            <person name="Liu X."/>
            <person name="Wang F."/>
            <person name="Yang Y."/>
            <person name="An X."/>
            <person name="Dong Z."/>
            <person name="Zhang K."/>
            <person name="Zhang X."/>
            <person name="Luo M.C."/>
            <person name="Dvorak J."/>
            <person name="Tong Y."/>
            <person name="Wang J."/>
            <person name="Yang H."/>
            <person name="Li Z."/>
            <person name="Wang D."/>
            <person name="Zhang A."/>
            <person name="Wang J."/>
        </authorList>
    </citation>
    <scope>NUCLEOTIDE SEQUENCE</scope>
    <source>
        <strain evidence="3">cv. G1812</strain>
    </source>
</reference>